<feature type="chain" id="PRO_5046743597" description="Glycosyltransferase" evidence="1">
    <location>
        <begin position="20"/>
        <end position="136"/>
    </location>
</feature>
<evidence type="ECO:0000313" key="3">
    <source>
        <dbReference type="Proteomes" id="UP001147148"/>
    </source>
</evidence>
<dbReference type="PROSITE" id="PS51257">
    <property type="entry name" value="PROKAR_LIPOPROTEIN"/>
    <property type="match status" value="1"/>
</dbReference>
<keyword evidence="3" id="KW-1185">Reference proteome</keyword>
<organism evidence="2 3">
    <name type="scientific">Vagococcus proximus</name>
    <dbReference type="NCBI Taxonomy" id="2991417"/>
    <lineage>
        <taxon>Bacteria</taxon>
        <taxon>Bacillati</taxon>
        <taxon>Bacillota</taxon>
        <taxon>Bacilli</taxon>
        <taxon>Lactobacillales</taxon>
        <taxon>Enterococcaceae</taxon>
        <taxon>Vagococcus</taxon>
    </lineage>
</organism>
<proteinExistence type="predicted"/>
<evidence type="ECO:0000256" key="1">
    <source>
        <dbReference type="SAM" id="SignalP"/>
    </source>
</evidence>
<protein>
    <recommendedName>
        <fullName evidence="4">Glycosyltransferase</fullName>
    </recommendedName>
</protein>
<dbReference type="RefSeq" id="WP_275470575.1">
    <property type="nucleotide sequence ID" value="NZ_JAPDSH010000001.1"/>
</dbReference>
<name>A0ABT5WYT6_9ENTE</name>
<reference evidence="2" key="1">
    <citation type="submission" date="2022-10" db="EMBL/GenBank/DDBJ databases">
        <title>Vagococcus sp. isolated from poultry meat.</title>
        <authorList>
            <person name="Johansson P."/>
            <person name="Bjorkroth J."/>
        </authorList>
    </citation>
    <scope>NUCLEOTIDE SEQUENCE</scope>
    <source>
        <strain evidence="2">PNs007</strain>
    </source>
</reference>
<dbReference type="Proteomes" id="UP001147148">
    <property type="component" value="Unassembled WGS sequence"/>
</dbReference>
<dbReference type="EMBL" id="JAPDSH010000001">
    <property type="protein sequence ID" value="MDF0478920.1"/>
    <property type="molecule type" value="Genomic_DNA"/>
</dbReference>
<gene>
    <name evidence="2" type="ORF">OL233_01355</name>
</gene>
<comment type="caution">
    <text evidence="2">The sequence shown here is derived from an EMBL/GenBank/DDBJ whole genome shotgun (WGS) entry which is preliminary data.</text>
</comment>
<evidence type="ECO:0000313" key="2">
    <source>
        <dbReference type="EMBL" id="MDF0478920.1"/>
    </source>
</evidence>
<accession>A0ABT5WYT6</accession>
<sequence length="136" mass="15585">MRNKYKLFFLLCATVFIMASCSGSKNIQKKWKAEDAVNKVFSIEFKDKEMIVSNENKTEKLAYKQNAVGVSNGIKYYGITVNNQSYSVIFPEKGNEELALLMRISGDDYLDGTLVYAMNTKEQPDYKEYAVKFLNN</sequence>
<evidence type="ECO:0008006" key="4">
    <source>
        <dbReference type="Google" id="ProtNLM"/>
    </source>
</evidence>
<feature type="signal peptide" evidence="1">
    <location>
        <begin position="1"/>
        <end position="19"/>
    </location>
</feature>
<keyword evidence="1" id="KW-0732">Signal</keyword>